<accession>A0A8S9N8P2</accession>
<reference evidence="1" key="1">
    <citation type="submission" date="2019-12" db="EMBL/GenBank/DDBJ databases">
        <title>Genome sequencing and annotation of Brassica cretica.</title>
        <authorList>
            <person name="Studholme D.J."/>
            <person name="Sarris P."/>
        </authorList>
    </citation>
    <scope>NUCLEOTIDE SEQUENCE</scope>
    <source>
        <strain evidence="1">PFS-109/04</strain>
        <tissue evidence="1">Leaf</tissue>
    </source>
</reference>
<organism evidence="1 2">
    <name type="scientific">Brassica cretica</name>
    <name type="common">Mustard</name>
    <dbReference type="NCBI Taxonomy" id="69181"/>
    <lineage>
        <taxon>Eukaryota</taxon>
        <taxon>Viridiplantae</taxon>
        <taxon>Streptophyta</taxon>
        <taxon>Embryophyta</taxon>
        <taxon>Tracheophyta</taxon>
        <taxon>Spermatophyta</taxon>
        <taxon>Magnoliopsida</taxon>
        <taxon>eudicotyledons</taxon>
        <taxon>Gunneridae</taxon>
        <taxon>Pentapetalae</taxon>
        <taxon>rosids</taxon>
        <taxon>malvids</taxon>
        <taxon>Brassicales</taxon>
        <taxon>Brassicaceae</taxon>
        <taxon>Brassiceae</taxon>
        <taxon>Brassica</taxon>
    </lineage>
</organism>
<proteinExistence type="predicted"/>
<gene>
    <name evidence="1" type="ORF">F2Q69_00053034</name>
</gene>
<comment type="caution">
    <text evidence="1">The sequence shown here is derived from an EMBL/GenBank/DDBJ whole genome shotgun (WGS) entry which is preliminary data.</text>
</comment>
<sequence>MFYTLEFIDLSFSIVSSPKNPSCAHPHTSIFDLSAHHGDVRQFGEQYIIDLIFHWPDLRLNLSDWRRGKSLQMRLVWCIVTVVGGSGHGGLQAEEVNGVEEEAERGY</sequence>
<dbReference type="EMBL" id="QGKX02002183">
    <property type="protein sequence ID" value="KAF3489060.1"/>
    <property type="molecule type" value="Genomic_DNA"/>
</dbReference>
<dbReference type="AlphaFoldDB" id="A0A8S9N8P2"/>
<evidence type="ECO:0000313" key="1">
    <source>
        <dbReference type="EMBL" id="KAF3489060.1"/>
    </source>
</evidence>
<evidence type="ECO:0000313" key="2">
    <source>
        <dbReference type="Proteomes" id="UP000712600"/>
    </source>
</evidence>
<protein>
    <submittedName>
        <fullName evidence="1">Uncharacterized protein</fullName>
    </submittedName>
</protein>
<dbReference type="Proteomes" id="UP000712600">
    <property type="component" value="Unassembled WGS sequence"/>
</dbReference>
<name>A0A8S9N8P2_BRACR</name>